<keyword evidence="3" id="KW-1185">Reference proteome</keyword>
<protein>
    <recommendedName>
        <fullName evidence="1">Abortive phage infection protein C-terminal domain-containing protein</fullName>
    </recommendedName>
</protein>
<evidence type="ECO:0000313" key="3">
    <source>
        <dbReference type="Proteomes" id="UP001240984"/>
    </source>
</evidence>
<dbReference type="InterPro" id="IPR018891">
    <property type="entry name" value="AIPR_C"/>
</dbReference>
<organism evidence="2 3">
    <name type="scientific">Catenuloplanes nepalensis</name>
    <dbReference type="NCBI Taxonomy" id="587533"/>
    <lineage>
        <taxon>Bacteria</taxon>
        <taxon>Bacillati</taxon>
        <taxon>Actinomycetota</taxon>
        <taxon>Actinomycetes</taxon>
        <taxon>Micromonosporales</taxon>
        <taxon>Micromonosporaceae</taxon>
        <taxon>Catenuloplanes</taxon>
    </lineage>
</organism>
<feature type="domain" description="Abortive phage infection protein C-terminal" evidence="1">
    <location>
        <begin position="253"/>
        <end position="407"/>
    </location>
</feature>
<name>A0ABT9MNR0_9ACTN</name>
<dbReference type="EMBL" id="JAUSRA010000001">
    <property type="protein sequence ID" value="MDP9792961.1"/>
    <property type="molecule type" value="Genomic_DNA"/>
</dbReference>
<reference evidence="2 3" key="1">
    <citation type="submission" date="2023-07" db="EMBL/GenBank/DDBJ databases">
        <title>Sequencing the genomes of 1000 actinobacteria strains.</title>
        <authorList>
            <person name="Klenk H.-P."/>
        </authorList>
    </citation>
    <scope>NUCLEOTIDE SEQUENCE [LARGE SCALE GENOMIC DNA]</scope>
    <source>
        <strain evidence="2 3">DSM 44710</strain>
    </source>
</reference>
<evidence type="ECO:0000313" key="2">
    <source>
        <dbReference type="EMBL" id="MDP9792961.1"/>
    </source>
</evidence>
<evidence type="ECO:0000259" key="1">
    <source>
        <dbReference type="Pfam" id="PF10592"/>
    </source>
</evidence>
<sequence>MSTTGSSRTGKTQVPRQARLVETALRNQFGPHIDISDITNPSPVERDRAFASRALAALIVRDKAGCTPAEAAAMVVDGRNDYGIDAVAIGDGTPHLWLVQAKWNHRGEAGIGVADVLKIIDGLRKLDHQEYSKLNPKLQALEGRVRAVLDQPHARITIVLALYGSQQVSDDVVNRLDDVCGEFNTLGTALTWEVRLAPQIWQQIQSEISEPTVDLTVGMTDWYRYPGPHDAYSGCVPVGDVAAWAQEHGDQLLSRNIRRSLGLTQVNQSLVETLTTDPQMFFYFNNGITVLCDELKAVPFSRSAPHGAVSLQLRGASVVNGAQTVSAVAEAMITNPEVAANAMVNVRVIVTGAEDVALPNAITKANNTQNHVERRDYVALDPVQAGIRDDFRLTLQKTYVIKRGELDPAPDAGCSVVQAAIALACAHHNTELTVRAKRDPDLLWEEGPRGAYTLLFSPPPTALEIWRSALLLRAVQEALHEKRAEREGRAASIAEHGDLLIAHLVFQHIGRDDVDDIDADWDNVLAQMPALTAEVTARLIKNIDDTYGTTSFIGSTLGSPDRSRKLALQTLADMGKGAPVPVIPEGYQAKLPRQRTRRRNTVSIVVDSGRIKDGASLTYQPSSENERAAVATWLAENDRRSRATWVNHRSRPLLWAYDGKQYSPTGLVHHIWSEAKWEQAPVAVQGPVRWQVGDMGSLVSVAESVLRSEELPVDGDL</sequence>
<proteinExistence type="predicted"/>
<comment type="caution">
    <text evidence="2">The sequence shown here is derived from an EMBL/GenBank/DDBJ whole genome shotgun (WGS) entry which is preliminary data.</text>
</comment>
<gene>
    <name evidence="2" type="ORF">J2S43_001473</name>
</gene>
<dbReference type="RefSeq" id="WP_306827847.1">
    <property type="nucleotide sequence ID" value="NZ_JAUSRA010000001.1"/>
</dbReference>
<dbReference type="Proteomes" id="UP001240984">
    <property type="component" value="Unassembled WGS sequence"/>
</dbReference>
<accession>A0ABT9MNR0</accession>
<dbReference type="Pfam" id="PF10592">
    <property type="entry name" value="AIPR"/>
    <property type="match status" value="1"/>
</dbReference>